<keyword evidence="5" id="KW-0449">Lipoprotein</keyword>
<keyword evidence="2" id="KW-0547">Nucleotide-binding</keyword>
<evidence type="ECO:0000256" key="5">
    <source>
        <dbReference type="ARBA" id="ARBA00023288"/>
    </source>
</evidence>
<dbReference type="Gene3D" id="3.40.50.300">
    <property type="entry name" value="P-loop containing nucleotide triphosphate hydrolases"/>
    <property type="match status" value="1"/>
</dbReference>
<name>A0A2P2ICX7_9CRUS</name>
<dbReference type="PROSITE" id="PS51417">
    <property type="entry name" value="ARF"/>
    <property type="match status" value="1"/>
</dbReference>
<feature type="compositionally biased region" description="Basic and acidic residues" evidence="12">
    <location>
        <begin position="20"/>
        <end position="34"/>
    </location>
</feature>
<evidence type="ECO:0000256" key="8">
    <source>
        <dbReference type="ARBA" id="ARBA00037868"/>
    </source>
</evidence>
<comment type="subunit">
    <text evidence="11">Interacts (GTP-bound form) with RAB11FIP1, RAB11FIP2, RAB11FIP3 and RAB11FIP4. Interacts (via the hypervariable C-terminal region) with ITGB1 (via the cytoplasmic region); the interaction is GTP-dependent. Interacts with ITGAV. Associates with the integrin alpha-V/beta-1 heterodimer. Interacts with VPS33B.</text>
</comment>
<dbReference type="SMART" id="SM00176">
    <property type="entry name" value="RAN"/>
    <property type="match status" value="1"/>
</dbReference>
<evidence type="ECO:0000256" key="11">
    <source>
        <dbReference type="ARBA" id="ARBA00064728"/>
    </source>
</evidence>
<sequence length="245" mass="27487">MSENVDVEEAPEVSEEPEGVPEKERSSQPEASPDKHKYDHLFKIVLIGDSGVGKSNLLSRFTRNIFTHDEKSTIGVEFATRIIGITDERDESASVRIKAQVWDTAGQERYRAITNAYYRGALGALLVLDITSNKQTTFDNAARWLRELNDHADSEIVVLVIGNKSDLESGPRLITAEEIQEFASAYKHPYIETSALDGSNVDEAFKSVVEKIYNHAFHYDTIRRAESPNFSLADQEEDQKSSKCC</sequence>
<keyword evidence="6" id="KW-0636">Prenylation</keyword>
<dbReference type="SMART" id="SM00175">
    <property type="entry name" value="RAB"/>
    <property type="match status" value="1"/>
</dbReference>
<dbReference type="InterPro" id="IPR050209">
    <property type="entry name" value="Rab_GTPases_membrane_traffic"/>
</dbReference>
<comment type="similarity">
    <text evidence="1">Belongs to the small GTPase superfamily. Rab family.</text>
</comment>
<keyword evidence="3" id="KW-0342">GTP-binding</keyword>
<dbReference type="Pfam" id="PF00071">
    <property type="entry name" value="Ras"/>
    <property type="match status" value="1"/>
</dbReference>
<dbReference type="GO" id="GO:0031260">
    <property type="term" value="C:pseudopodium membrane"/>
    <property type="evidence" value="ECO:0007669"/>
    <property type="project" value="UniProtKB-SubCell"/>
</dbReference>
<comment type="function">
    <text evidence="10">The small GTPases Rab are key regulators of intracellular membrane trafficking, from the formation of transport vesicles to their fusion with membranes. Rabs cycle between an inactive GDP-bound form and an active GTP-bound form that is able to recruit to membranes different set of downstream effectors directly responsible for vesicle formation, movement, tethering and fusion. RAB25 regulates epithelial cell differentiation, proliferation and survival, thereby playing key roles in tumorigenesis. Promotes invasive migration of cells in which it functions to localize and maintain integrin alpha-V/beta-1 at the tips of extending pseudopodia. Involved in the regulation of epithelial morphogenesis through the control of CLDN4 expression and localization at tight junctions. May selectively regulate the apical recycling pathway. Together with MYO5B regulates transcytosis.</text>
</comment>
<reference evidence="13" key="2">
    <citation type="journal article" date="2018" name="Biosci. Biotechnol. Biochem.">
        <title>Polysaccharide hydrolase of the hadal zone amphipods Hirondellea gigas.</title>
        <authorList>
            <person name="Kobayashi H."/>
            <person name="Nagahama T."/>
            <person name="Arai W."/>
            <person name="Sasagawa Y."/>
            <person name="Umeda M."/>
            <person name="Hayashi T."/>
            <person name="Nikaido I."/>
            <person name="Watanabe H."/>
            <person name="Oguri K."/>
            <person name="Kitazato H."/>
            <person name="Fujioka K."/>
            <person name="Kido Y."/>
            <person name="Takami H."/>
        </authorList>
    </citation>
    <scope>NUCLEOTIDE SEQUENCE</scope>
    <source>
        <tissue evidence="13">Whole body</tissue>
    </source>
</reference>
<dbReference type="PANTHER" id="PTHR47979">
    <property type="entry name" value="DRAB11-RELATED"/>
    <property type="match status" value="1"/>
</dbReference>
<evidence type="ECO:0000256" key="7">
    <source>
        <dbReference type="ARBA" id="ARBA00037836"/>
    </source>
</evidence>
<evidence type="ECO:0000256" key="9">
    <source>
        <dbReference type="ARBA" id="ARBA00039508"/>
    </source>
</evidence>
<dbReference type="SUPFAM" id="SSF52540">
    <property type="entry name" value="P-loop containing nucleoside triphosphate hydrolases"/>
    <property type="match status" value="1"/>
</dbReference>
<evidence type="ECO:0000256" key="12">
    <source>
        <dbReference type="SAM" id="MobiDB-lite"/>
    </source>
</evidence>
<accession>A0A2P2ICX7</accession>
<proteinExistence type="evidence at transcript level"/>
<protein>
    <recommendedName>
        <fullName evidence="9">Ras-related protein Rab-25</fullName>
    </recommendedName>
</protein>
<dbReference type="SMART" id="SM00174">
    <property type="entry name" value="RHO"/>
    <property type="match status" value="1"/>
</dbReference>
<dbReference type="PROSITE" id="PS51421">
    <property type="entry name" value="RAS"/>
    <property type="match status" value="1"/>
</dbReference>
<evidence type="ECO:0000256" key="1">
    <source>
        <dbReference type="ARBA" id="ARBA00006270"/>
    </source>
</evidence>
<feature type="region of interest" description="Disordered" evidence="12">
    <location>
        <begin position="1"/>
        <end position="34"/>
    </location>
</feature>
<keyword evidence="4" id="KW-0472">Membrane</keyword>
<evidence type="ECO:0000313" key="13">
    <source>
        <dbReference type="EMBL" id="LAB71858.1"/>
    </source>
</evidence>
<reference evidence="14" key="1">
    <citation type="submission" date="2017-11" db="EMBL/GenBank/DDBJ databases">
        <title>The sensing device of the deep-sea amphipod.</title>
        <authorList>
            <person name="Kobayashi H."/>
            <person name="Nagahama T."/>
            <person name="Arai W."/>
            <person name="Sasagawa Y."/>
            <person name="Umeda M."/>
            <person name="Hayashi T."/>
            <person name="Nikaido I."/>
            <person name="Watanabe H."/>
            <person name="Oguri K."/>
            <person name="Kitazato H."/>
            <person name="Fujioka K."/>
            <person name="Kido Y."/>
            <person name="Takami H."/>
        </authorList>
    </citation>
    <scope>NUCLEOTIDE SEQUENCE</scope>
    <source>
        <tissue evidence="14">Whole body</tissue>
    </source>
</reference>
<evidence type="ECO:0000256" key="2">
    <source>
        <dbReference type="ARBA" id="ARBA00022741"/>
    </source>
</evidence>
<dbReference type="InterPro" id="IPR027417">
    <property type="entry name" value="P-loop_NTPase"/>
</dbReference>
<dbReference type="PROSITE" id="PS51419">
    <property type="entry name" value="RAB"/>
    <property type="match status" value="1"/>
</dbReference>
<comment type="subcellular location">
    <subcellularLocation>
        <location evidence="7">Cell projection</location>
        <location evidence="7">Pseudopodium membrane</location>
    </subcellularLocation>
    <subcellularLocation>
        <location evidence="8">Endomembrane system</location>
        <topology evidence="8">Lipid-anchor</topology>
    </subcellularLocation>
</comment>
<dbReference type="AlphaFoldDB" id="A0A2P2ICX7"/>
<evidence type="ECO:0000256" key="6">
    <source>
        <dbReference type="ARBA" id="ARBA00023289"/>
    </source>
</evidence>
<evidence type="ECO:0000256" key="3">
    <source>
        <dbReference type="ARBA" id="ARBA00023134"/>
    </source>
</evidence>
<dbReference type="FunFam" id="3.40.50.300:FF:000067">
    <property type="entry name" value="ras-related protein RABA1f"/>
    <property type="match status" value="1"/>
</dbReference>
<dbReference type="PRINTS" id="PR00449">
    <property type="entry name" value="RASTRNSFRMNG"/>
</dbReference>
<dbReference type="GO" id="GO:0005525">
    <property type="term" value="F:GTP binding"/>
    <property type="evidence" value="ECO:0007669"/>
    <property type="project" value="UniProtKB-KW"/>
</dbReference>
<evidence type="ECO:0000256" key="10">
    <source>
        <dbReference type="ARBA" id="ARBA00055320"/>
    </source>
</evidence>
<dbReference type="InterPro" id="IPR001806">
    <property type="entry name" value="Small_GTPase"/>
</dbReference>
<dbReference type="SMART" id="SM00173">
    <property type="entry name" value="RAS"/>
    <property type="match status" value="1"/>
</dbReference>
<organism evidence="13">
    <name type="scientific">Hirondellea gigas</name>
    <dbReference type="NCBI Taxonomy" id="1518452"/>
    <lineage>
        <taxon>Eukaryota</taxon>
        <taxon>Metazoa</taxon>
        <taxon>Ecdysozoa</taxon>
        <taxon>Arthropoda</taxon>
        <taxon>Crustacea</taxon>
        <taxon>Multicrustacea</taxon>
        <taxon>Malacostraca</taxon>
        <taxon>Eumalacostraca</taxon>
        <taxon>Peracarida</taxon>
        <taxon>Amphipoda</taxon>
        <taxon>Amphilochidea</taxon>
        <taxon>Lysianassida</taxon>
        <taxon>Lysianassidira</taxon>
        <taxon>Lysianassoidea</taxon>
        <taxon>Lysianassidae</taxon>
        <taxon>Hirondellea</taxon>
    </lineage>
</organism>
<dbReference type="GO" id="GO:0012505">
    <property type="term" value="C:endomembrane system"/>
    <property type="evidence" value="ECO:0007669"/>
    <property type="project" value="UniProtKB-SubCell"/>
</dbReference>
<dbReference type="InterPro" id="IPR005225">
    <property type="entry name" value="Small_GTP-bd"/>
</dbReference>
<dbReference type="EMBL" id="IACT01007090">
    <property type="protein sequence ID" value="LAC26209.1"/>
    <property type="molecule type" value="mRNA"/>
</dbReference>
<evidence type="ECO:0000256" key="4">
    <source>
        <dbReference type="ARBA" id="ARBA00023136"/>
    </source>
</evidence>
<evidence type="ECO:0000313" key="14">
    <source>
        <dbReference type="EMBL" id="LAC26209.1"/>
    </source>
</evidence>
<dbReference type="EMBL" id="IACF01006275">
    <property type="protein sequence ID" value="LAB71858.1"/>
    <property type="molecule type" value="mRNA"/>
</dbReference>
<dbReference type="NCBIfam" id="TIGR00231">
    <property type="entry name" value="small_GTP"/>
    <property type="match status" value="1"/>
</dbReference>
<feature type="compositionally biased region" description="Acidic residues" evidence="12">
    <location>
        <begin position="1"/>
        <end position="19"/>
    </location>
</feature>
<dbReference type="GO" id="GO:0003924">
    <property type="term" value="F:GTPase activity"/>
    <property type="evidence" value="ECO:0007669"/>
    <property type="project" value="InterPro"/>
</dbReference>